<dbReference type="STRING" id="74557.A0A1V9ZMW7"/>
<dbReference type="Proteomes" id="UP000243217">
    <property type="component" value="Unassembled WGS sequence"/>
</dbReference>
<comment type="caution">
    <text evidence="2">The sequence shown here is derived from an EMBL/GenBank/DDBJ whole genome shotgun (WGS) entry which is preliminary data.</text>
</comment>
<keyword evidence="2" id="KW-0645">Protease</keyword>
<organism evidence="2 3">
    <name type="scientific">Thraustotheca clavata</name>
    <dbReference type="NCBI Taxonomy" id="74557"/>
    <lineage>
        <taxon>Eukaryota</taxon>
        <taxon>Sar</taxon>
        <taxon>Stramenopiles</taxon>
        <taxon>Oomycota</taxon>
        <taxon>Saprolegniomycetes</taxon>
        <taxon>Saprolegniales</taxon>
        <taxon>Achlyaceae</taxon>
        <taxon>Thraustotheca</taxon>
    </lineage>
</organism>
<evidence type="ECO:0000313" key="3">
    <source>
        <dbReference type="Proteomes" id="UP000243217"/>
    </source>
</evidence>
<keyword evidence="3" id="KW-1185">Reference proteome</keyword>
<reference evidence="2 3" key="1">
    <citation type="journal article" date="2014" name="Genome Biol. Evol.">
        <title>The secreted proteins of Achlya hypogyna and Thraustotheca clavata identify the ancestral oomycete secretome and reveal gene acquisitions by horizontal gene transfer.</title>
        <authorList>
            <person name="Misner I."/>
            <person name="Blouin N."/>
            <person name="Leonard G."/>
            <person name="Richards T.A."/>
            <person name="Lane C.E."/>
        </authorList>
    </citation>
    <scope>NUCLEOTIDE SEQUENCE [LARGE SCALE GENOMIC DNA]</scope>
    <source>
        <strain evidence="2 3">ATCC 34112</strain>
    </source>
</reference>
<proteinExistence type="predicted"/>
<gene>
    <name evidence="2" type="ORF">THRCLA_06554</name>
</gene>
<protein>
    <submittedName>
        <fullName evidence="2">Serine protease family S33</fullName>
    </submittedName>
</protein>
<keyword evidence="1" id="KW-0812">Transmembrane</keyword>
<dbReference type="AlphaFoldDB" id="A0A1V9ZMW7"/>
<dbReference type="GO" id="GO:0006508">
    <property type="term" value="P:proteolysis"/>
    <property type="evidence" value="ECO:0007669"/>
    <property type="project" value="UniProtKB-KW"/>
</dbReference>
<evidence type="ECO:0000256" key="1">
    <source>
        <dbReference type="SAM" id="Phobius"/>
    </source>
</evidence>
<accession>A0A1V9ZMW7</accession>
<dbReference type="EMBL" id="JNBS01001816">
    <property type="protein sequence ID" value="OQR99333.1"/>
    <property type="molecule type" value="Genomic_DNA"/>
</dbReference>
<keyword evidence="1" id="KW-0472">Membrane</keyword>
<sequence length="485" mass="55154">MTIEHRGTGRSSLLAYTAAQAMTPGSPDGPKFAIEELLDCLRDNNYTLINHSNRCKLHNSFPEFIYVYIYGVSYGNFWVERVIAIQNQNSQSGRNIRGYIPDGVVPHSGNHDWDRTMSVVGWTYLGLRNKDTFCRSKFSKSTLQSTTLALYANLSNKSARCFINAGVDDLKELFGVLLMGSALRLLIPVMILTYLHEHGYIGAQESNGWSYDSEILHSTIAFSELWPSNSPSYSSMKKQFDYGVMGLREYLQFPEYCIYSGFKILDYQPYQISVSFTYPLDKYAFQRFCYLWTDSFGRRKRSSFLGQRKKLIKFSHAVHAISYTTWTYPSVEFMQRRKTHLVLENDDMWSRLNYERCVAQFRFQLSTKFGQLLAPIDDLLTNITESTFTPSPTTIPFDLIENTTFNTPETMAPSADSWVYAPVPTNTSVVLSSSPNTNTPSSSSLGYSLAGLMTCLFVVAVLVAIKYYREAKAISSRYAAFQEEG</sequence>
<dbReference type="OrthoDB" id="425534at2759"/>
<name>A0A1V9ZMW7_9STRA</name>
<dbReference type="GO" id="GO:0008233">
    <property type="term" value="F:peptidase activity"/>
    <property type="evidence" value="ECO:0007669"/>
    <property type="project" value="UniProtKB-KW"/>
</dbReference>
<keyword evidence="2" id="KW-0378">Hydrolase</keyword>
<keyword evidence="1" id="KW-1133">Transmembrane helix</keyword>
<feature type="transmembrane region" description="Helical" evidence="1">
    <location>
        <begin position="445"/>
        <end position="468"/>
    </location>
</feature>
<evidence type="ECO:0000313" key="2">
    <source>
        <dbReference type="EMBL" id="OQR99333.1"/>
    </source>
</evidence>